<dbReference type="AlphaFoldDB" id="A0A087UXJ1"/>
<dbReference type="CDD" id="cd00070">
    <property type="entry name" value="GLECT"/>
    <property type="match status" value="2"/>
</dbReference>
<dbReference type="Pfam" id="PF00337">
    <property type="entry name" value="Gal-bind_lectin"/>
    <property type="match status" value="2"/>
</dbReference>
<dbReference type="Gene3D" id="2.60.120.200">
    <property type="match status" value="2"/>
</dbReference>
<dbReference type="Proteomes" id="UP000054359">
    <property type="component" value="Unassembled WGS sequence"/>
</dbReference>
<dbReference type="InterPro" id="IPR013320">
    <property type="entry name" value="ConA-like_dom_sf"/>
</dbReference>
<dbReference type="OrthoDB" id="5795596at2759"/>
<dbReference type="GO" id="GO:0016936">
    <property type="term" value="F:galactoside binding"/>
    <property type="evidence" value="ECO:0007669"/>
    <property type="project" value="TreeGrafter"/>
</dbReference>
<evidence type="ECO:0000313" key="5">
    <source>
        <dbReference type="EMBL" id="KFM82080.1"/>
    </source>
</evidence>
<proteinExistence type="predicted"/>
<keyword evidence="6" id="KW-1185">Reference proteome</keyword>
<evidence type="ECO:0000313" key="6">
    <source>
        <dbReference type="Proteomes" id="UP000054359"/>
    </source>
</evidence>
<evidence type="ECO:0000256" key="1">
    <source>
        <dbReference type="ARBA" id="ARBA00022734"/>
    </source>
</evidence>
<dbReference type="EMBL" id="KK122159">
    <property type="protein sequence ID" value="KFM82080.1"/>
    <property type="molecule type" value="Genomic_DNA"/>
</dbReference>
<organism evidence="5 6">
    <name type="scientific">Stegodyphus mimosarum</name>
    <name type="common">African social velvet spider</name>
    <dbReference type="NCBI Taxonomy" id="407821"/>
    <lineage>
        <taxon>Eukaryota</taxon>
        <taxon>Metazoa</taxon>
        <taxon>Ecdysozoa</taxon>
        <taxon>Arthropoda</taxon>
        <taxon>Chelicerata</taxon>
        <taxon>Arachnida</taxon>
        <taxon>Araneae</taxon>
        <taxon>Araneomorphae</taxon>
        <taxon>Entelegynae</taxon>
        <taxon>Eresoidea</taxon>
        <taxon>Eresidae</taxon>
        <taxon>Stegodyphus</taxon>
    </lineage>
</organism>
<sequence>MVLKFRKMFGDCETKYPDPEAVVYPTQVPYRGPIPGGLHDGKLVEIKGTVPYGADVFEINFLTGLDPRSDRPLHISVRMHGRIVVRNSYEMNTWGNEERHGIFPFVSGREFTVMIMVDPVCYRIAVNGQHCWEFHHRISYTRVSSIYIDGSVRIERIEFVNKISPYQPGVPASVTVCPPAGRMTPGVPATPCMPSGVTIPAVNPIPYHPSGGRIVPPPEQIGVCPGGYISGGVQPSSNLTPVYNPPIPYDYPIYGGLKPGMMIYISGRPSASPYRFSVNLQSGTSPYPPPDIAFHFDVRFYNHTIVRNSRTNNVWAAEEASIPFFPFQPAVNFDMIIRVETDTFMVALNGQHFIEFRQR</sequence>
<dbReference type="InterPro" id="IPR044156">
    <property type="entry name" value="Galectin-like"/>
</dbReference>
<dbReference type="SUPFAM" id="SSF49899">
    <property type="entry name" value="Concanavalin A-like lectins/glucanases"/>
    <property type="match status" value="2"/>
</dbReference>
<dbReference type="InterPro" id="IPR001079">
    <property type="entry name" value="Galectin_CRD"/>
</dbReference>
<dbReference type="GO" id="GO:0030246">
    <property type="term" value="F:carbohydrate binding"/>
    <property type="evidence" value="ECO:0007669"/>
    <property type="project" value="UniProtKB-UniRule"/>
</dbReference>
<evidence type="ECO:0000256" key="2">
    <source>
        <dbReference type="ARBA" id="ARBA00022737"/>
    </source>
</evidence>
<dbReference type="SMART" id="SM00276">
    <property type="entry name" value="GLECT"/>
    <property type="match status" value="2"/>
</dbReference>
<reference evidence="5 6" key="1">
    <citation type="submission" date="2013-11" db="EMBL/GenBank/DDBJ databases">
        <title>Genome sequencing of Stegodyphus mimosarum.</title>
        <authorList>
            <person name="Bechsgaard J."/>
        </authorList>
    </citation>
    <scope>NUCLEOTIDE SEQUENCE [LARGE SCALE GENOMIC DNA]</scope>
</reference>
<dbReference type="OMA" id="IRCEYEG"/>
<name>A0A087UXJ1_STEMI</name>
<feature type="non-terminal residue" evidence="5">
    <location>
        <position position="359"/>
    </location>
</feature>
<keyword evidence="2" id="KW-0677">Repeat</keyword>
<evidence type="ECO:0000259" key="4">
    <source>
        <dbReference type="PROSITE" id="PS51304"/>
    </source>
</evidence>
<feature type="domain" description="Galectin" evidence="4">
    <location>
        <begin position="249"/>
        <end position="359"/>
    </location>
</feature>
<dbReference type="PROSITE" id="PS51304">
    <property type="entry name" value="GALECTIN"/>
    <property type="match status" value="2"/>
</dbReference>
<gene>
    <name evidence="5" type="ORF">X975_24653</name>
</gene>
<dbReference type="STRING" id="407821.A0A087UXJ1"/>
<protein>
    <recommendedName>
        <fullName evidence="3">Galectin</fullName>
    </recommendedName>
</protein>
<dbReference type="SMART" id="SM00908">
    <property type="entry name" value="Gal-bind_lectin"/>
    <property type="match status" value="2"/>
</dbReference>
<feature type="domain" description="Galectin" evidence="4">
    <location>
        <begin position="30"/>
        <end position="160"/>
    </location>
</feature>
<dbReference type="FunFam" id="2.60.120.200:FF:000124">
    <property type="entry name" value="Galectin-4"/>
    <property type="match status" value="1"/>
</dbReference>
<evidence type="ECO:0000256" key="3">
    <source>
        <dbReference type="RuleBase" id="RU102079"/>
    </source>
</evidence>
<dbReference type="PANTHER" id="PTHR11346">
    <property type="entry name" value="GALECTIN"/>
    <property type="match status" value="1"/>
</dbReference>
<accession>A0A087UXJ1</accession>
<keyword evidence="1 3" id="KW-0430">Lectin</keyword>
<dbReference type="PANTHER" id="PTHR11346:SF176">
    <property type="entry name" value="32 KDA BETA-GALACTOSIDE-BINDING LECTIN LEC-3"/>
    <property type="match status" value="1"/>
</dbReference>